<dbReference type="FunFam" id="3.40.50.980:FF:000001">
    <property type="entry name" value="Non-ribosomal peptide synthetase"/>
    <property type="match status" value="1"/>
</dbReference>
<dbReference type="GO" id="GO:0043041">
    <property type="term" value="P:amino acid activation for nonribosomal peptide biosynthetic process"/>
    <property type="evidence" value="ECO:0007669"/>
    <property type="project" value="TreeGrafter"/>
</dbReference>
<dbReference type="Gene3D" id="3.30.559.30">
    <property type="entry name" value="Nonribosomal peptide synthetase, condensation domain"/>
    <property type="match status" value="1"/>
</dbReference>
<dbReference type="NCBIfam" id="TIGR01733">
    <property type="entry name" value="AA-adenyl-dom"/>
    <property type="match status" value="1"/>
</dbReference>
<dbReference type="Pfam" id="PF00668">
    <property type="entry name" value="Condensation"/>
    <property type="match status" value="1"/>
</dbReference>
<proteinExistence type="inferred from homology"/>
<evidence type="ECO:0000256" key="5">
    <source>
        <dbReference type="SAM" id="MobiDB-lite"/>
    </source>
</evidence>
<evidence type="ECO:0000256" key="4">
    <source>
        <dbReference type="ARBA" id="ARBA00022553"/>
    </source>
</evidence>
<dbReference type="InterPro" id="IPR036736">
    <property type="entry name" value="ACP-like_sf"/>
</dbReference>
<sequence>FIANPFSEDKTSRLYRSGDLARWLPDGNIEYIGRKDDQVKIRGYRIELGEIENILSSLPGVTQCCVLAKEDTVGNKRLVGYVVPEGDFDKEVLQNQLKLSLPEYMVPQLWVTLDAMPLTGNGKLDKKSLPNPDSSELSSKEYVAPRNETETQLAEIWQELLGVEQVGIYDDFFELGGHSLLVVRLMSRLQALDFHILAKDIFASPTIASISDKLSSISFVYTVPANGILATSDYITQLMVPLLNFEQSDLDKIVAMVPGGVANIADIYPLSPLQEGIYFHHLMSNAVHGDPYVLSSLLSFSESHKRTEFMEALQSVVNRYDILRTCFLSTGLPSVVQVVLREAVLPVELLDSSSLDNSKSILPQLELLVASGTHWMDTSKAPLLELKLVDDPENESYYIVVYYHHLIIDHVGLEKVVEEVMLYLSGEAENLSVPFLYRDFIGHTLHAQSVNDGESYFRSLLGEINEPTYPFNLSNILGNGTKMEESTVILSKDLSTLLRTVCVNLSISPAVLFHAAFGLVVARCSNKQHAVFGSLFSGRLQGSLGAADSLGLFINTLPVALELKGSVREYLDQVKLRLGELLSYEQTPLSHIHNWSGISNQMAVFSALLNYRHSSSSLVEENNMKDLGITLIGDYERTNYPFNFNVDDFGIDFGLTALVDVNIGADRILKFMEQSLIQLIDDATLEKEVSINTLSILSNKEKHQLLNIFNNTDVAYPLDITVVDLFIEQVKETPNAVAVVYEDEELTYKELDQRSNQLAHYLLSNNNISRDSLIGVVLDRSDWLIISLLAILKTGSAYVPIDPNFPEERKMYIKNDSNCSIVVDNFLLDTFKEVISSYSDDLPEIITTPNDLAYVIYTSGSTGKPKGVMIEHRNLVHLCFWHQSAYSVTSQSRGTLFSGVGFDASVWEIFPYLLSGGSLYPISEKYRYDLDKLSFFLTQHAITHAYMPTIVCENFLDKEISLPNIIVLTGGDVLRLSRSSDITIYNNYGPTETTVVATNYKVLNTPMIKIPIGKPIDNSQVYILNNHAQLLPVGVIGELYIGGAGVARGYLNQEDLTKEKFIANPFREGERLYKTGDLARWLPDGNIEYIG</sequence>
<evidence type="ECO:0000256" key="1">
    <source>
        <dbReference type="ARBA" id="ARBA00001957"/>
    </source>
</evidence>
<dbReference type="CDD" id="cd05930">
    <property type="entry name" value="A_NRPS"/>
    <property type="match status" value="1"/>
</dbReference>
<dbReference type="FunFam" id="3.30.300.30:FF:000010">
    <property type="entry name" value="Enterobactin synthetase component F"/>
    <property type="match status" value="1"/>
</dbReference>
<dbReference type="Pfam" id="PF00501">
    <property type="entry name" value="AMP-binding"/>
    <property type="match status" value="1"/>
</dbReference>
<dbReference type="InterPro" id="IPR000873">
    <property type="entry name" value="AMP-dep_synth/lig_dom"/>
</dbReference>
<dbReference type="GO" id="GO:0003824">
    <property type="term" value="F:catalytic activity"/>
    <property type="evidence" value="ECO:0007669"/>
    <property type="project" value="InterPro"/>
</dbReference>
<evidence type="ECO:0000259" key="6">
    <source>
        <dbReference type="PROSITE" id="PS50075"/>
    </source>
</evidence>
<dbReference type="Proteomes" id="UP000243887">
    <property type="component" value="Unassembled WGS sequence"/>
</dbReference>
<gene>
    <name evidence="7" type="ORF">SAMN04487893_1271</name>
</gene>
<feature type="domain" description="Carrier" evidence="6">
    <location>
        <begin position="144"/>
        <end position="218"/>
    </location>
</feature>
<dbReference type="InterPro" id="IPR020459">
    <property type="entry name" value="AMP-binding"/>
</dbReference>
<dbReference type="OrthoDB" id="9778690at2"/>
<accession>A0A1I3V3G6</accession>
<dbReference type="Gene3D" id="3.30.300.30">
    <property type="match status" value="1"/>
</dbReference>
<dbReference type="CDD" id="cd19544">
    <property type="entry name" value="E-C_NRPS"/>
    <property type="match status" value="1"/>
</dbReference>
<dbReference type="PROSITE" id="PS50075">
    <property type="entry name" value="CARRIER"/>
    <property type="match status" value="1"/>
</dbReference>
<comment type="cofactor">
    <cofactor evidence="1">
        <name>pantetheine 4'-phosphate</name>
        <dbReference type="ChEBI" id="CHEBI:47942"/>
    </cofactor>
</comment>
<dbReference type="SUPFAM" id="SSF56801">
    <property type="entry name" value="Acetyl-CoA synthetase-like"/>
    <property type="match status" value="2"/>
</dbReference>
<evidence type="ECO:0000313" key="8">
    <source>
        <dbReference type="Proteomes" id="UP000243887"/>
    </source>
</evidence>
<dbReference type="InterPro" id="IPR010071">
    <property type="entry name" value="AA_adenyl_dom"/>
</dbReference>
<dbReference type="PRINTS" id="PR00154">
    <property type="entry name" value="AMPBINDING"/>
</dbReference>
<dbReference type="RefSeq" id="WP_143077792.1">
    <property type="nucleotide sequence ID" value="NZ_FORU01000027.1"/>
</dbReference>
<feature type="non-terminal residue" evidence="7">
    <location>
        <position position="1"/>
    </location>
</feature>
<dbReference type="FunFam" id="1.10.1200.10:FF:000005">
    <property type="entry name" value="Nonribosomal peptide synthetase 1"/>
    <property type="match status" value="1"/>
</dbReference>
<dbReference type="Pfam" id="PF00550">
    <property type="entry name" value="PP-binding"/>
    <property type="match status" value="1"/>
</dbReference>
<feature type="non-terminal residue" evidence="7">
    <location>
        <position position="1091"/>
    </location>
</feature>
<dbReference type="Gene3D" id="1.10.1200.10">
    <property type="entry name" value="ACP-like"/>
    <property type="match status" value="1"/>
</dbReference>
<dbReference type="FunFam" id="2.30.38.10:FF:000001">
    <property type="entry name" value="Non-ribosomal peptide synthetase PvdI"/>
    <property type="match status" value="1"/>
</dbReference>
<dbReference type="GO" id="GO:0044550">
    <property type="term" value="P:secondary metabolite biosynthetic process"/>
    <property type="evidence" value="ECO:0007669"/>
    <property type="project" value="TreeGrafter"/>
</dbReference>
<dbReference type="Pfam" id="PF13193">
    <property type="entry name" value="AMP-binding_C"/>
    <property type="match status" value="1"/>
</dbReference>
<dbReference type="AlphaFoldDB" id="A0A1I3V3G6"/>
<dbReference type="SUPFAM" id="SSF52777">
    <property type="entry name" value="CoA-dependent acyltransferases"/>
    <property type="match status" value="2"/>
</dbReference>
<dbReference type="EMBL" id="FORU01000027">
    <property type="protein sequence ID" value="SFJ90194.1"/>
    <property type="molecule type" value="Genomic_DNA"/>
</dbReference>
<dbReference type="InterPro" id="IPR009081">
    <property type="entry name" value="PP-bd_ACP"/>
</dbReference>
<dbReference type="PANTHER" id="PTHR45527">
    <property type="entry name" value="NONRIBOSOMAL PEPTIDE SYNTHETASE"/>
    <property type="match status" value="1"/>
</dbReference>
<dbReference type="GO" id="GO:0005737">
    <property type="term" value="C:cytoplasm"/>
    <property type="evidence" value="ECO:0007669"/>
    <property type="project" value="TreeGrafter"/>
</dbReference>
<dbReference type="InterPro" id="IPR023213">
    <property type="entry name" value="CAT-like_dom_sf"/>
</dbReference>
<reference evidence="8" key="1">
    <citation type="submission" date="2016-10" db="EMBL/GenBank/DDBJ databases">
        <authorList>
            <person name="Varghese N."/>
            <person name="Submissions S."/>
        </authorList>
    </citation>
    <scope>NUCLEOTIDE SEQUENCE [LARGE SCALE GENOMIC DNA]</scope>
    <source>
        <strain evidence="8">DSM 26542</strain>
    </source>
</reference>
<dbReference type="Gene3D" id="3.30.559.10">
    <property type="entry name" value="Chloramphenicol acetyltransferase-like domain"/>
    <property type="match status" value="1"/>
</dbReference>
<keyword evidence="8" id="KW-1185">Reference proteome</keyword>
<dbReference type="STRING" id="1150112.SAMN04487893_1271"/>
<dbReference type="Gene3D" id="3.40.50.980">
    <property type="match status" value="2"/>
</dbReference>
<dbReference type="InterPro" id="IPR020845">
    <property type="entry name" value="AMP-binding_CS"/>
</dbReference>
<dbReference type="GO" id="GO:0031177">
    <property type="term" value="F:phosphopantetheine binding"/>
    <property type="evidence" value="ECO:0007669"/>
    <property type="project" value="TreeGrafter"/>
</dbReference>
<feature type="region of interest" description="Disordered" evidence="5">
    <location>
        <begin position="122"/>
        <end position="144"/>
    </location>
</feature>
<evidence type="ECO:0000256" key="3">
    <source>
        <dbReference type="ARBA" id="ARBA00022450"/>
    </source>
</evidence>
<dbReference type="PANTHER" id="PTHR45527:SF1">
    <property type="entry name" value="FATTY ACID SYNTHASE"/>
    <property type="match status" value="1"/>
</dbReference>
<keyword evidence="4" id="KW-0597">Phosphoprotein</keyword>
<dbReference type="Gene3D" id="2.30.38.10">
    <property type="entry name" value="Luciferase, Domain 3"/>
    <property type="match status" value="2"/>
</dbReference>
<protein>
    <submittedName>
        <fullName evidence="7">Amino acid adenylation domain-containing protein</fullName>
    </submittedName>
</protein>
<dbReference type="InterPro" id="IPR025110">
    <property type="entry name" value="AMP-bd_C"/>
</dbReference>
<dbReference type="InterPro" id="IPR001242">
    <property type="entry name" value="Condensation_dom"/>
</dbReference>
<name>A0A1I3V3G6_9FLAO</name>
<dbReference type="InterPro" id="IPR045851">
    <property type="entry name" value="AMP-bd_C_sf"/>
</dbReference>
<dbReference type="SUPFAM" id="SSF47336">
    <property type="entry name" value="ACP-like"/>
    <property type="match status" value="1"/>
</dbReference>
<evidence type="ECO:0000313" key="7">
    <source>
        <dbReference type="EMBL" id="SFJ90194.1"/>
    </source>
</evidence>
<keyword evidence="3" id="KW-0596">Phosphopantetheine</keyword>
<evidence type="ECO:0000256" key="2">
    <source>
        <dbReference type="ARBA" id="ARBA00006432"/>
    </source>
</evidence>
<comment type="similarity">
    <text evidence="2">Belongs to the ATP-dependent AMP-binding enzyme family.</text>
</comment>
<organism evidence="7 8">
    <name type="scientific">Myroides guanonis</name>
    <dbReference type="NCBI Taxonomy" id="1150112"/>
    <lineage>
        <taxon>Bacteria</taxon>
        <taxon>Pseudomonadati</taxon>
        <taxon>Bacteroidota</taxon>
        <taxon>Flavobacteriia</taxon>
        <taxon>Flavobacteriales</taxon>
        <taxon>Flavobacteriaceae</taxon>
        <taxon>Myroides</taxon>
    </lineage>
</organism>
<dbReference type="PROSITE" id="PS00455">
    <property type="entry name" value="AMP_BINDING"/>
    <property type="match status" value="1"/>
</dbReference>